<dbReference type="InterPro" id="IPR002528">
    <property type="entry name" value="MATE_fam"/>
</dbReference>
<feature type="transmembrane region" description="Helical" evidence="4">
    <location>
        <begin position="1096"/>
        <end position="1117"/>
    </location>
</feature>
<dbReference type="PROSITE" id="PS01137">
    <property type="entry name" value="TATD_1"/>
    <property type="match status" value="1"/>
</dbReference>
<sequence>MRSWNRIFPAAAAVFAVANAFSGVAAAAPTATRIDGTNFAIEILPGACKVNTECKVTLRLVAGNNFHVNEKFPYRFTGGEGVAWTKPLFSRESGDFHEEGQSAGVLVVAFTPAKAGRVSASGVFKLSVCSSSNCQAVGDRVRERFQSDRRVLSFAEYLELFGTNPDRYARDATRFVRDAFDHYGSEEVRYPWGTYTRWKLFDLPGSAKKRHRRSSVRNTSRRRSIGRSRTSPGKGSRTASSSCTARMGRRRARSSVASCAPSKTFPNAMTSPRELRAPPARPARDENCRRAPRPSSPFAPDRRAGAFLKRFPFREPPNRWLAEGELSHKSRQIFEALLAAYRGDFLEVLKHVQVERWFVSRRYRAGAVTLGPQLSVDASERQVTMDRSLASLPASLQAVSLYEVRGDLVDAGGGVLEFSDLLKRPLDAFKYLQLAVESQEVPLGAQNIPLNVVMMGSANELHLDAFREHPEFPSFRGHRSASHAACCPHATELAALFAVLTRMRKPKAPSATLTEGAAKAEDVPTALVAALNELTALEKADLYATGTPPGRFEDDVRKRLRSNLKALFFEWDSDTVYEGRIGASPRELRTVILDAAQHDGYKCLSPLAVLEELEDLSARRAEFEWLQVEPLPGGYHDIPGFLGALRERLLASYVDEAYAASGLIEEASYEELFDRYVQNVGAWVKKERIRNRITGDYEEPDEAMMREVERLLGARNGAEEFRRHTIATIAAWAIDHPGQKIEPTVVFPDALRAMKEAIFQGLLSKVALIVRDVAILVREGGDGMDAARKAAATAMISRLSARYGYCPHCAADLANRRSPLFGRAARSLLPHIDAPRVAVGVLSSRTYSDFPSTWRHAHASFGRGFVQLVHLATNRVLILGAFGIPAYGIRGAGISTAITFALQAGLLATLAFRRGWLDETAALLPSNSLGQQTPTRAEELRAMLAVGGPALGERAIYHTGFLAYVAMIAGLGDVAMAANQSLIAIESVCFNAADGFGAATAATIARARGAGTLQQGPSGESLVLSRASRAALALLAGAGLLAVVLREPLLALFGRDAPVLALGARAMPVLALAQPWMALGTVYASALRGVGKTRPVLGVSLLGAFAVRIAATWFFAYGMQLGLVGIWLGSTTDWVKRSGVVDAVSSSVKRSNSPARRSPLSSRRGRMSSSIIAGSLSAAVGIAPALPPIRECGDSVAYRFLLAKGPRGGYRQAMLVDTHCHLDPHYFPEGALAVMDRASAVGVTGFVVIGVGADLAPARFAADLAASYPSRVRASVGIHPHDATSLNEHSLEELTTLAQRPQVAFVGEIGLDYHYDHSPRAQQHETFRRLVQLARVVRKPIVVHTREAREDTLAILRRRARDVGGLFTVSAKIAASRNVHWISGSTCRVRAL</sequence>
<dbReference type="Pfam" id="PF06798">
    <property type="entry name" value="PrkA"/>
    <property type="match status" value="1"/>
</dbReference>
<proteinExistence type="inferred from homology"/>
<dbReference type="PROSITE" id="PS01090">
    <property type="entry name" value="TATD_2"/>
    <property type="match status" value="1"/>
</dbReference>
<evidence type="ECO:0000256" key="1">
    <source>
        <dbReference type="ARBA" id="ARBA00009275"/>
    </source>
</evidence>
<dbReference type="PANTHER" id="PTHR46124:SF2">
    <property type="entry name" value="D-AMINOACYL-TRNA DEACYLASE"/>
    <property type="match status" value="1"/>
</dbReference>
<keyword evidence="6" id="KW-0732">Signal</keyword>
<evidence type="ECO:0000256" key="4">
    <source>
        <dbReference type="RuleBase" id="RU004914"/>
    </source>
</evidence>
<feature type="compositionally biased region" description="Basic residues" evidence="5">
    <location>
        <begin position="209"/>
        <end position="226"/>
    </location>
</feature>
<dbReference type="Pfam" id="PF01026">
    <property type="entry name" value="TatD_DNase"/>
    <property type="match status" value="1"/>
</dbReference>
<evidence type="ECO:0000313" key="8">
    <source>
        <dbReference type="EMBL" id="KAK4045023.1"/>
    </source>
</evidence>
<feature type="chain" id="PRO_5045244415" description="Multidrug and toxin extrusion protein" evidence="6">
    <location>
        <begin position="28"/>
        <end position="1392"/>
    </location>
</feature>
<accession>A0ABR0B8X6</accession>
<dbReference type="SUPFAM" id="SSF51556">
    <property type="entry name" value="Metallo-dependent hydrolases"/>
    <property type="match status" value="1"/>
</dbReference>
<organism evidence="8 9">
    <name type="scientific">Daphnia magna</name>
    <dbReference type="NCBI Taxonomy" id="35525"/>
    <lineage>
        <taxon>Eukaryota</taxon>
        <taxon>Metazoa</taxon>
        <taxon>Ecdysozoa</taxon>
        <taxon>Arthropoda</taxon>
        <taxon>Crustacea</taxon>
        <taxon>Branchiopoda</taxon>
        <taxon>Diplostraca</taxon>
        <taxon>Cladocera</taxon>
        <taxon>Anomopoda</taxon>
        <taxon>Daphniidae</taxon>
        <taxon>Daphnia</taxon>
    </lineage>
</organism>
<feature type="signal peptide" evidence="6">
    <location>
        <begin position="1"/>
        <end position="27"/>
    </location>
</feature>
<keyword evidence="4" id="KW-1133">Transmembrane helix</keyword>
<feature type="region of interest" description="Disordered" evidence="5">
    <location>
        <begin position="209"/>
        <end position="302"/>
    </location>
</feature>
<comment type="similarity">
    <text evidence="1">Belongs to the metallo-dependent hydrolases superfamily. TatD-type hydrolase family.</text>
</comment>
<evidence type="ECO:0000256" key="3">
    <source>
        <dbReference type="ARBA" id="ARBA00022801"/>
    </source>
</evidence>
<comment type="similarity">
    <text evidence="2 4">Belongs to the multi antimicrobial extrusion (MATE) (TC 2.A.66.1) family.</text>
</comment>
<dbReference type="Pfam" id="PF01554">
    <property type="entry name" value="MatE"/>
    <property type="match status" value="1"/>
</dbReference>
<keyword evidence="4" id="KW-0812">Transmembrane</keyword>
<reference evidence="8 9" key="1">
    <citation type="journal article" date="2023" name="Nucleic Acids Res.">
        <title>The hologenome of Daphnia magna reveals possible DNA methylation and microbiome-mediated evolution of the host genome.</title>
        <authorList>
            <person name="Chaturvedi A."/>
            <person name="Li X."/>
            <person name="Dhandapani V."/>
            <person name="Marshall H."/>
            <person name="Kissane S."/>
            <person name="Cuenca-Cambronero M."/>
            <person name="Asole G."/>
            <person name="Calvet F."/>
            <person name="Ruiz-Romero M."/>
            <person name="Marangio P."/>
            <person name="Guigo R."/>
            <person name="Rago D."/>
            <person name="Mirbahai L."/>
            <person name="Eastwood N."/>
            <person name="Colbourne J.K."/>
            <person name="Zhou J."/>
            <person name="Mallon E."/>
            <person name="Orsini L."/>
        </authorList>
    </citation>
    <scope>NUCLEOTIDE SEQUENCE [LARGE SCALE GENOMIC DNA]</scope>
    <source>
        <strain evidence="8">LRV0_1</strain>
    </source>
</reference>
<dbReference type="InterPro" id="IPR032466">
    <property type="entry name" value="Metal_Hydrolase"/>
</dbReference>
<evidence type="ECO:0000313" key="9">
    <source>
        <dbReference type="Proteomes" id="UP001234178"/>
    </source>
</evidence>
<dbReference type="SMART" id="SM00763">
    <property type="entry name" value="AAA_PrkA"/>
    <property type="match status" value="1"/>
</dbReference>
<evidence type="ECO:0000259" key="7">
    <source>
        <dbReference type="SMART" id="SM00763"/>
    </source>
</evidence>
<dbReference type="InterPro" id="IPR001130">
    <property type="entry name" value="TatD-like"/>
</dbReference>
<dbReference type="Gene3D" id="3.20.20.140">
    <property type="entry name" value="Metal-dependent hydrolases"/>
    <property type="match status" value="1"/>
</dbReference>
<keyword evidence="9" id="KW-1185">Reference proteome</keyword>
<dbReference type="CDD" id="cd01310">
    <property type="entry name" value="TatD_DNAse"/>
    <property type="match status" value="1"/>
</dbReference>
<feature type="transmembrane region" description="Helical" evidence="4">
    <location>
        <begin position="1027"/>
        <end position="1045"/>
    </location>
</feature>
<dbReference type="PANTHER" id="PTHR46124">
    <property type="entry name" value="D-AMINOACYL-TRNA DEACYLASE"/>
    <property type="match status" value="1"/>
</dbReference>
<name>A0ABR0B8X6_9CRUS</name>
<comment type="caution">
    <text evidence="4">Lacks conserved residue(s) required for the propagation of feature annotation.</text>
</comment>
<evidence type="ECO:0000256" key="2">
    <source>
        <dbReference type="ARBA" id="ARBA00010199"/>
    </source>
</evidence>
<gene>
    <name evidence="8" type="ORF">OUZ56_032431</name>
</gene>
<dbReference type="Proteomes" id="UP001234178">
    <property type="component" value="Unassembled WGS sequence"/>
</dbReference>
<comment type="caution">
    <text evidence="8">The sequence shown here is derived from an EMBL/GenBank/DDBJ whole genome shotgun (WGS) entry which is preliminary data.</text>
</comment>
<keyword evidence="3" id="KW-0378">Hydrolase</keyword>
<protein>
    <recommendedName>
        <fullName evidence="4">Multidrug and toxin extrusion protein</fullName>
    </recommendedName>
</protein>
<dbReference type="InterPro" id="IPR018228">
    <property type="entry name" value="DNase_TatD-rel_CS"/>
</dbReference>
<dbReference type="InterPro" id="IPR013153">
    <property type="entry name" value="Prk_AAA"/>
</dbReference>
<keyword evidence="4" id="KW-0472">Membrane</keyword>
<dbReference type="EMBL" id="JAOYFB010000041">
    <property type="protein sequence ID" value="KAK4045023.1"/>
    <property type="molecule type" value="Genomic_DNA"/>
</dbReference>
<evidence type="ECO:0000256" key="5">
    <source>
        <dbReference type="SAM" id="MobiDB-lite"/>
    </source>
</evidence>
<evidence type="ECO:0000256" key="6">
    <source>
        <dbReference type="SAM" id="SignalP"/>
    </source>
</evidence>
<feature type="domain" description="PrkA AAA" evidence="7">
    <location>
        <begin position="152"/>
        <end position="510"/>
    </location>
</feature>
<dbReference type="InterPro" id="IPR010650">
    <property type="entry name" value="PrkA_C"/>
</dbReference>